<proteinExistence type="predicted"/>
<dbReference type="PROSITE" id="PS50234">
    <property type="entry name" value="VWFA"/>
    <property type="match status" value="1"/>
</dbReference>
<name>A0A6A6B654_9PEZI</name>
<dbReference type="PANTHER" id="PTHR24359">
    <property type="entry name" value="SERINE/THREONINE-PROTEIN KINASE SBK1"/>
    <property type="match status" value="1"/>
</dbReference>
<dbReference type="AlphaFoldDB" id="A0A6A6B654"/>
<feature type="domain" description="Protein kinase" evidence="2">
    <location>
        <begin position="154"/>
        <end position="490"/>
    </location>
</feature>
<feature type="compositionally biased region" description="Polar residues" evidence="1">
    <location>
        <begin position="584"/>
        <end position="599"/>
    </location>
</feature>
<feature type="region of interest" description="Disordered" evidence="1">
    <location>
        <begin position="513"/>
        <end position="613"/>
    </location>
</feature>
<dbReference type="InterPro" id="IPR036465">
    <property type="entry name" value="vWFA_dom_sf"/>
</dbReference>
<dbReference type="InterPro" id="IPR011009">
    <property type="entry name" value="Kinase-like_dom_sf"/>
</dbReference>
<feature type="domain" description="VWFA" evidence="3">
    <location>
        <begin position="689"/>
        <end position="893"/>
    </location>
</feature>
<feature type="compositionally biased region" description="Pro residues" evidence="1">
    <location>
        <begin position="519"/>
        <end position="528"/>
    </location>
</feature>
<reference evidence="4" key="1">
    <citation type="journal article" date="2020" name="Stud. Mycol.">
        <title>101 Dothideomycetes genomes: a test case for predicting lifestyles and emergence of pathogens.</title>
        <authorList>
            <person name="Haridas S."/>
            <person name="Albert R."/>
            <person name="Binder M."/>
            <person name="Bloem J."/>
            <person name="Labutti K."/>
            <person name="Salamov A."/>
            <person name="Andreopoulos B."/>
            <person name="Baker S."/>
            <person name="Barry K."/>
            <person name="Bills G."/>
            <person name="Bluhm B."/>
            <person name="Cannon C."/>
            <person name="Castanera R."/>
            <person name="Culley D."/>
            <person name="Daum C."/>
            <person name="Ezra D."/>
            <person name="Gonzalez J."/>
            <person name="Henrissat B."/>
            <person name="Kuo A."/>
            <person name="Liang C."/>
            <person name="Lipzen A."/>
            <person name="Lutzoni F."/>
            <person name="Magnuson J."/>
            <person name="Mondo S."/>
            <person name="Nolan M."/>
            <person name="Ohm R."/>
            <person name="Pangilinan J."/>
            <person name="Park H.-J."/>
            <person name="Ramirez L."/>
            <person name="Alfaro M."/>
            <person name="Sun H."/>
            <person name="Tritt A."/>
            <person name="Yoshinaga Y."/>
            <person name="Zwiers L.-H."/>
            <person name="Turgeon B."/>
            <person name="Goodwin S."/>
            <person name="Spatafora J."/>
            <person name="Crous P."/>
            <person name="Grigoriev I."/>
        </authorList>
    </citation>
    <scope>NUCLEOTIDE SEQUENCE</scope>
    <source>
        <strain evidence="4">CBS 121167</strain>
    </source>
</reference>
<dbReference type="SMART" id="SM00220">
    <property type="entry name" value="S_TKc"/>
    <property type="match status" value="1"/>
</dbReference>
<dbReference type="InterPro" id="IPR002035">
    <property type="entry name" value="VWF_A"/>
</dbReference>
<feature type="compositionally biased region" description="Polar residues" evidence="1">
    <location>
        <begin position="544"/>
        <end position="564"/>
    </location>
</feature>
<dbReference type="RefSeq" id="XP_033395325.1">
    <property type="nucleotide sequence ID" value="XM_033544304.1"/>
</dbReference>
<dbReference type="GeneID" id="54301800"/>
<accession>A0A6A6B654</accession>
<dbReference type="Pfam" id="PF00069">
    <property type="entry name" value="Pkinase"/>
    <property type="match status" value="1"/>
</dbReference>
<dbReference type="EMBL" id="ML995492">
    <property type="protein sequence ID" value="KAF2139612.1"/>
    <property type="molecule type" value="Genomic_DNA"/>
</dbReference>
<dbReference type="InterPro" id="IPR000719">
    <property type="entry name" value="Prot_kinase_dom"/>
</dbReference>
<evidence type="ECO:0008006" key="6">
    <source>
        <dbReference type="Google" id="ProtNLM"/>
    </source>
</evidence>
<dbReference type="OrthoDB" id="5986190at2759"/>
<protein>
    <recommendedName>
        <fullName evidence="6">Protein kinase domain-containing protein</fullName>
    </recommendedName>
</protein>
<organism evidence="4 5">
    <name type="scientific">Aplosporella prunicola CBS 121167</name>
    <dbReference type="NCBI Taxonomy" id="1176127"/>
    <lineage>
        <taxon>Eukaryota</taxon>
        <taxon>Fungi</taxon>
        <taxon>Dikarya</taxon>
        <taxon>Ascomycota</taxon>
        <taxon>Pezizomycotina</taxon>
        <taxon>Dothideomycetes</taxon>
        <taxon>Dothideomycetes incertae sedis</taxon>
        <taxon>Botryosphaeriales</taxon>
        <taxon>Aplosporellaceae</taxon>
        <taxon>Aplosporella</taxon>
    </lineage>
</organism>
<dbReference type="GO" id="GO:0004674">
    <property type="term" value="F:protein serine/threonine kinase activity"/>
    <property type="evidence" value="ECO:0007669"/>
    <property type="project" value="TreeGrafter"/>
</dbReference>
<dbReference type="CDD" id="cd00180">
    <property type="entry name" value="PKc"/>
    <property type="match status" value="1"/>
</dbReference>
<sequence>MSNSHMLNIDKLFKWKQGAQESSAFPQVINPEKQPCFIPLRQVTEYLKDTRRLRDILSELFLGLDLPVSTETIQKYYPRIFLILVLIERGQYIERFVEHEELRDEKLPFHTKPENFPEIPDLYQQFYNQQWEFCPYTFVHQANEKIPAHRILPFTQYERCGNGGNASIHRVFLLPDYNKLRPVETTGKNSNLSSQELNTFVVKTYRSRDAEKYYDAEKRAFLKFRRSENLIKFYGSFIYNDTYNLILENANGGSLEDYFQKVTPPSTEEDILAFWKRLLGPVTALLEVHNGGSGDDAAKAPVFQGWHQDVKPTNILVVNFKDETPYSCQFKLGDLGLSHFMKTSSRNETYGSDTSGTRTYGAPECCRPDDDIRNIPLQIKQSVDIWSIGCVYCEAVVWVMLGRGGLEGYRQRRQKETDSRGCGDRGCFHDGTGTLTCALDYPNTILEKKQKRECDTVTEHIFEVVRKALRSDSEARPTAKILRTDILDILTLQQKRTAASRRNTAPVILQNGIQVNGPELPPLTPPGAPGWRPRRQGPELPGPSSASGRNISTRRNAHTRSSGPSCDVSCDTDGRRGFGGMDTSPVNSPTNMSTDSLTSPRPLPDRPTGTQATGGLLRWSMISTSTVGLPRNENLPFLGVSQALHWKADAKNSDPKIVNWISAVLHMKRSSVRPRLQDEWLLTNLKERDLIFLIDDTNSMKNHWGNVDMIFGLLAYMVKDVDPDGIELFFSSAEKGFKGKNTSELSKMLKKRHDKHSTDTSGIRERLNELFKRYLDDYDNGNRPQTGLFPRKPASFKEKGRMTIYVFTDGEWYQDPRVDVENLIMSFIKDLRKRNIKRKRVGIQFITFDVAKGSEKDKFFEKLDWGLSPNRSYDIVDAEPFEKNVWKMLLGSINKLFDDDDDGSLSTYQQQLSLASPHDVPE</sequence>
<evidence type="ECO:0000259" key="2">
    <source>
        <dbReference type="PROSITE" id="PS50011"/>
    </source>
</evidence>
<evidence type="ECO:0000313" key="5">
    <source>
        <dbReference type="Proteomes" id="UP000799438"/>
    </source>
</evidence>
<evidence type="ECO:0000256" key="1">
    <source>
        <dbReference type="SAM" id="MobiDB-lite"/>
    </source>
</evidence>
<dbReference type="Proteomes" id="UP000799438">
    <property type="component" value="Unassembled WGS sequence"/>
</dbReference>
<gene>
    <name evidence="4" type="ORF">K452DRAFT_320254</name>
</gene>
<dbReference type="PANTHER" id="PTHR24359:SF1">
    <property type="entry name" value="INHIBITOR OF NUCLEAR FACTOR KAPPA-B KINASE EPSILON SUBUNIT HOMOLOG 1-RELATED"/>
    <property type="match status" value="1"/>
</dbReference>
<dbReference type="SUPFAM" id="SSF56112">
    <property type="entry name" value="Protein kinase-like (PK-like)"/>
    <property type="match status" value="1"/>
</dbReference>
<dbReference type="SUPFAM" id="SSF53300">
    <property type="entry name" value="vWA-like"/>
    <property type="match status" value="1"/>
</dbReference>
<evidence type="ECO:0000259" key="3">
    <source>
        <dbReference type="PROSITE" id="PS50234"/>
    </source>
</evidence>
<dbReference type="Gene3D" id="1.10.510.10">
    <property type="entry name" value="Transferase(Phosphotransferase) domain 1"/>
    <property type="match status" value="1"/>
</dbReference>
<keyword evidence="5" id="KW-1185">Reference proteome</keyword>
<dbReference type="PROSITE" id="PS50011">
    <property type="entry name" value="PROTEIN_KINASE_DOM"/>
    <property type="match status" value="1"/>
</dbReference>
<dbReference type="GO" id="GO:0005524">
    <property type="term" value="F:ATP binding"/>
    <property type="evidence" value="ECO:0007669"/>
    <property type="project" value="InterPro"/>
</dbReference>
<evidence type="ECO:0000313" key="4">
    <source>
        <dbReference type="EMBL" id="KAF2139612.1"/>
    </source>
</evidence>